<accession>R4WR04</accession>
<dbReference type="EMBL" id="AK418121">
    <property type="protein sequence ID" value="BAN21336.1"/>
    <property type="molecule type" value="mRNA"/>
</dbReference>
<dbReference type="AlphaFoldDB" id="R4WR04"/>
<name>R4WR04_RIPPE</name>
<dbReference type="GO" id="GO:0005739">
    <property type="term" value="C:mitochondrion"/>
    <property type="evidence" value="ECO:0007669"/>
    <property type="project" value="InterPro"/>
</dbReference>
<proteinExistence type="evidence at transcript level"/>
<evidence type="ECO:0000313" key="1">
    <source>
        <dbReference type="EMBL" id="BAN21336.1"/>
    </source>
</evidence>
<protein>
    <submittedName>
        <fullName evidence="1">Unkown protein</fullName>
    </submittedName>
</protein>
<organism evidence="1">
    <name type="scientific">Riptortus pedestris</name>
    <name type="common">Bean bug</name>
    <dbReference type="NCBI Taxonomy" id="329032"/>
    <lineage>
        <taxon>Eukaryota</taxon>
        <taxon>Metazoa</taxon>
        <taxon>Ecdysozoa</taxon>
        <taxon>Arthropoda</taxon>
        <taxon>Hexapoda</taxon>
        <taxon>Insecta</taxon>
        <taxon>Pterygota</taxon>
        <taxon>Neoptera</taxon>
        <taxon>Paraneoptera</taxon>
        <taxon>Hemiptera</taxon>
        <taxon>Heteroptera</taxon>
        <taxon>Panheteroptera</taxon>
        <taxon>Pentatomomorpha</taxon>
        <taxon>Coreoidea</taxon>
        <taxon>Alydidae</taxon>
        <taxon>Riptortus</taxon>
    </lineage>
</organism>
<sequence length="56" mass="6600">MAIHLYRQYVLAIFPITGYLIGKWLDDQETLRMTRFRDRSALYGRTLGPGEQPSWP</sequence>
<dbReference type="InterPro" id="IPR012575">
    <property type="entry name" value="NDUB1"/>
</dbReference>
<reference evidence="1" key="1">
    <citation type="journal article" date="2013" name="PLoS ONE">
        <title>Gene expression in gut symbiotic organ of stinkbug affected by extracellular bacterial symbiont.</title>
        <authorList>
            <person name="Futahashi R."/>
            <person name="Tanaka K."/>
            <person name="Tanahashi M."/>
            <person name="Nikoh N."/>
            <person name="Kikuchi Y."/>
            <person name="Lee B.L."/>
            <person name="Fukatsu T."/>
        </authorList>
    </citation>
    <scope>NUCLEOTIDE SEQUENCE</scope>
    <source>
        <tissue evidence="1">Midgut</tissue>
    </source>
</reference>
<dbReference type="Pfam" id="PF08040">
    <property type="entry name" value="NADH_oxidored"/>
    <property type="match status" value="1"/>
</dbReference>